<dbReference type="EMBL" id="KV448540">
    <property type="protein sequence ID" value="OAX35035.1"/>
    <property type="molecule type" value="Genomic_DNA"/>
</dbReference>
<sequence length="730" mass="79297">MPSPLAAPPSSSWGSNRTDYFPNSPLDGLRGTSSPNMSSSSFLSPSHAASFEDMLRKFRQLSTSSMPSCNSSLSQTANYPLVQPDSFAPHCIPRSLNSQPPSPLPSLGAPFVPVSDICISSSHGFHNDPPWNLSPTSSSSSEGISLPSCFVDEFPATRSLFDEFRYTRSRVLHLQKDHRLSLPSLVSFLTEAQDQPVFFRPPMSMWAVNESAEPNDVWAIFQSHEDACSVLSLSHPSISIVPALASDLEPLSRLRRVDSAKNPPAISYPLRMSLSTPDLHKCVQVGMHTFAQSPLGAQNDDFVISSNPPNPRTTFRLGDWICNSANCAAHNFGRNLACRGCGCPRSENQPSTMQRQGSGAPASRLPASPRFVNSSGHLPMSQSPLPPPVSSPLYPNVSHNVRAPQPTMIGAKPSSPTHPLLTPSGRSFAVGGKVQNVSSDPLSPCIMYWPDNEAFPEQGQIRPSSLMVVPQPPILNTGNRGPIEHQPGDWICQKCNYLNWRRRKVCQTCFPYAEGNGDSISAAVQAERINLLTSLLAQNQLPLASSPAPVASQALRSHSMTPPHRRRMFMDGVPQTQVPCRSRSHSNFDLGTQYSDSQFIYETAAPRRASPSSYTNLGHPEDRHFSNVPAPLLPSFLQDIVQSPTLSPTSTSSADLSPDDYDDGFSSGRSSFGRERIVANDSSLNLPVNNIWKLNDEETKGIAGVALPNIDLIGGRKNSPEGLHRLSNSP</sequence>
<dbReference type="InParanoid" id="A0A1B7MQY2"/>
<evidence type="ECO:0000256" key="1">
    <source>
        <dbReference type="ARBA" id="ARBA00022723"/>
    </source>
</evidence>
<evidence type="ECO:0000313" key="8">
    <source>
        <dbReference type="Proteomes" id="UP000092154"/>
    </source>
</evidence>
<accession>A0A1B7MQY2</accession>
<evidence type="ECO:0000259" key="6">
    <source>
        <dbReference type="PROSITE" id="PS50199"/>
    </source>
</evidence>
<feature type="region of interest" description="Disordered" evidence="5">
    <location>
        <begin position="1"/>
        <end position="43"/>
    </location>
</feature>
<keyword evidence="2 4" id="KW-0863">Zinc-finger</keyword>
<dbReference type="PROSITE" id="PS01358">
    <property type="entry name" value="ZF_RANBP2_1"/>
    <property type="match status" value="2"/>
</dbReference>
<feature type="region of interest" description="Disordered" evidence="5">
    <location>
        <begin position="347"/>
        <end position="427"/>
    </location>
</feature>
<dbReference type="PANTHER" id="PTHR23111:SF40">
    <property type="entry name" value="RNA-BINDING PROTEIN INVOLVED IN HETEROCHROMATIN ASSEMBLY-RELATED"/>
    <property type="match status" value="1"/>
</dbReference>
<feature type="compositionally biased region" description="Polar residues" evidence="5">
    <location>
        <begin position="347"/>
        <end position="357"/>
    </location>
</feature>
<dbReference type="STRING" id="1314800.A0A1B7MQY2"/>
<dbReference type="SMART" id="SM00547">
    <property type="entry name" value="ZnF_RBZ"/>
    <property type="match status" value="2"/>
</dbReference>
<dbReference type="PANTHER" id="PTHR23111">
    <property type="entry name" value="ZINC FINGER PROTEIN"/>
    <property type="match status" value="1"/>
</dbReference>
<organism evidence="7 8">
    <name type="scientific">Rhizopogon vinicolor AM-OR11-026</name>
    <dbReference type="NCBI Taxonomy" id="1314800"/>
    <lineage>
        <taxon>Eukaryota</taxon>
        <taxon>Fungi</taxon>
        <taxon>Dikarya</taxon>
        <taxon>Basidiomycota</taxon>
        <taxon>Agaricomycotina</taxon>
        <taxon>Agaricomycetes</taxon>
        <taxon>Agaricomycetidae</taxon>
        <taxon>Boletales</taxon>
        <taxon>Suillineae</taxon>
        <taxon>Rhizopogonaceae</taxon>
        <taxon>Rhizopogon</taxon>
    </lineage>
</organism>
<dbReference type="Gene3D" id="4.10.1060.10">
    <property type="entry name" value="Zinc finger, RanBP2-type"/>
    <property type="match status" value="2"/>
</dbReference>
<dbReference type="OrthoDB" id="448399at2759"/>
<name>A0A1B7MQY2_9AGAM</name>
<dbReference type="FunCoup" id="A0A1B7MQY2">
    <property type="interactions" value="46"/>
</dbReference>
<feature type="compositionally biased region" description="Low complexity" evidence="5">
    <location>
        <begin position="643"/>
        <end position="656"/>
    </location>
</feature>
<keyword evidence="8" id="KW-1185">Reference proteome</keyword>
<dbReference type="PROSITE" id="PS50199">
    <property type="entry name" value="ZF_RANBP2_2"/>
    <property type="match status" value="1"/>
</dbReference>
<evidence type="ECO:0000313" key="7">
    <source>
        <dbReference type="EMBL" id="OAX35035.1"/>
    </source>
</evidence>
<dbReference type="AlphaFoldDB" id="A0A1B7MQY2"/>
<feature type="region of interest" description="Disordered" evidence="5">
    <location>
        <begin position="643"/>
        <end position="670"/>
    </location>
</feature>
<feature type="compositionally biased region" description="Low complexity" evidence="5">
    <location>
        <begin position="413"/>
        <end position="424"/>
    </location>
</feature>
<dbReference type="InterPro" id="IPR036443">
    <property type="entry name" value="Znf_RanBP2_sf"/>
</dbReference>
<gene>
    <name evidence="7" type="ORF">K503DRAFT_773908</name>
</gene>
<evidence type="ECO:0000256" key="5">
    <source>
        <dbReference type="SAM" id="MobiDB-lite"/>
    </source>
</evidence>
<feature type="compositionally biased region" description="Low complexity" evidence="5">
    <location>
        <begin position="33"/>
        <end position="43"/>
    </location>
</feature>
<dbReference type="InterPro" id="IPR001876">
    <property type="entry name" value="Znf_RanBP2"/>
</dbReference>
<reference evidence="7 8" key="1">
    <citation type="submission" date="2016-06" db="EMBL/GenBank/DDBJ databases">
        <title>Comparative genomics of the ectomycorrhizal sister species Rhizopogon vinicolor and Rhizopogon vesiculosus (Basidiomycota: Boletales) reveals a divergence of the mating type B locus.</title>
        <authorList>
            <consortium name="DOE Joint Genome Institute"/>
            <person name="Mujic A.B."/>
            <person name="Kuo A."/>
            <person name="Tritt A."/>
            <person name="Lipzen A."/>
            <person name="Chen C."/>
            <person name="Johnson J."/>
            <person name="Sharma A."/>
            <person name="Barry K."/>
            <person name="Grigoriev I.V."/>
            <person name="Spatafora J.W."/>
        </authorList>
    </citation>
    <scope>NUCLEOTIDE SEQUENCE [LARGE SCALE GENOMIC DNA]</scope>
    <source>
        <strain evidence="7 8">AM-OR11-026</strain>
    </source>
</reference>
<protein>
    <recommendedName>
        <fullName evidence="6">RanBP2-type domain-containing protein</fullName>
    </recommendedName>
</protein>
<dbReference type="GO" id="GO:0008270">
    <property type="term" value="F:zinc ion binding"/>
    <property type="evidence" value="ECO:0007669"/>
    <property type="project" value="UniProtKB-KW"/>
</dbReference>
<dbReference type="SUPFAM" id="SSF90209">
    <property type="entry name" value="Ran binding protein zinc finger-like"/>
    <property type="match status" value="2"/>
</dbReference>
<evidence type="ECO:0000256" key="3">
    <source>
        <dbReference type="ARBA" id="ARBA00022833"/>
    </source>
</evidence>
<keyword evidence="3" id="KW-0862">Zinc</keyword>
<proteinExistence type="predicted"/>
<evidence type="ECO:0000256" key="2">
    <source>
        <dbReference type="ARBA" id="ARBA00022771"/>
    </source>
</evidence>
<dbReference type="GO" id="GO:0003729">
    <property type="term" value="F:mRNA binding"/>
    <property type="evidence" value="ECO:0007669"/>
    <property type="project" value="TreeGrafter"/>
</dbReference>
<evidence type="ECO:0000256" key="4">
    <source>
        <dbReference type="PROSITE-ProRule" id="PRU00322"/>
    </source>
</evidence>
<keyword evidence="1" id="KW-0479">Metal-binding</keyword>
<dbReference type="Proteomes" id="UP000092154">
    <property type="component" value="Unassembled WGS sequence"/>
</dbReference>
<feature type="domain" description="RanBP2-type" evidence="6">
    <location>
        <begin position="316"/>
        <end position="347"/>
    </location>
</feature>